<protein>
    <submittedName>
        <fullName evidence="2">MerR family transcriptional regulator</fullName>
    </submittedName>
</protein>
<dbReference type="InterPro" id="IPR000551">
    <property type="entry name" value="MerR-type_HTH_dom"/>
</dbReference>
<dbReference type="SUPFAM" id="SSF46955">
    <property type="entry name" value="Putative DNA-binding domain"/>
    <property type="match status" value="1"/>
</dbReference>
<dbReference type="Gene3D" id="1.10.1660.10">
    <property type="match status" value="1"/>
</dbReference>
<dbReference type="RefSeq" id="WP_355401049.1">
    <property type="nucleotide sequence ID" value="NZ_JBEXPZ010000045.1"/>
</dbReference>
<gene>
    <name evidence="2" type="ORF">ABZZ21_30950</name>
</gene>
<dbReference type="InterPro" id="IPR009061">
    <property type="entry name" value="DNA-bd_dom_put_sf"/>
</dbReference>
<organism evidence="2 3">
    <name type="scientific">Streptomyces ossamyceticus</name>
    <dbReference type="NCBI Taxonomy" id="249581"/>
    <lineage>
        <taxon>Bacteria</taxon>
        <taxon>Bacillati</taxon>
        <taxon>Actinomycetota</taxon>
        <taxon>Actinomycetes</taxon>
        <taxon>Kitasatosporales</taxon>
        <taxon>Streptomycetaceae</taxon>
        <taxon>Streptomyces</taxon>
    </lineage>
</organism>
<dbReference type="PROSITE" id="PS50937">
    <property type="entry name" value="HTH_MERR_2"/>
    <property type="match status" value="1"/>
</dbReference>
<proteinExistence type="predicted"/>
<reference evidence="2 3" key="1">
    <citation type="submission" date="2024-06" db="EMBL/GenBank/DDBJ databases">
        <title>The Natural Products Discovery Center: Release of the First 8490 Sequenced Strains for Exploring Actinobacteria Biosynthetic Diversity.</title>
        <authorList>
            <person name="Kalkreuter E."/>
            <person name="Kautsar S.A."/>
            <person name="Yang D."/>
            <person name="Bader C.D."/>
            <person name="Teijaro C.N."/>
            <person name="Fluegel L."/>
            <person name="Davis C.M."/>
            <person name="Simpson J.R."/>
            <person name="Lauterbach L."/>
            <person name="Steele A.D."/>
            <person name="Gui C."/>
            <person name="Meng S."/>
            <person name="Li G."/>
            <person name="Viehrig K."/>
            <person name="Ye F."/>
            <person name="Su P."/>
            <person name="Kiefer A.F."/>
            <person name="Nichols A."/>
            <person name="Cepeda A.J."/>
            <person name="Yan W."/>
            <person name="Fan B."/>
            <person name="Jiang Y."/>
            <person name="Adhikari A."/>
            <person name="Zheng C.-J."/>
            <person name="Schuster L."/>
            <person name="Cowan T.M."/>
            <person name="Smanski M.J."/>
            <person name="Chevrette M.G."/>
            <person name="De Carvalho L.P.S."/>
            <person name="Shen B."/>
        </authorList>
    </citation>
    <scope>NUCLEOTIDE SEQUENCE [LARGE SCALE GENOMIC DNA]</scope>
    <source>
        <strain evidence="2 3">NPDC006434</strain>
    </source>
</reference>
<comment type="caution">
    <text evidence="2">The sequence shown here is derived from an EMBL/GenBank/DDBJ whole genome shotgun (WGS) entry which is preliminary data.</text>
</comment>
<dbReference type="Pfam" id="PF13411">
    <property type="entry name" value="MerR_1"/>
    <property type="match status" value="1"/>
</dbReference>
<evidence type="ECO:0000313" key="2">
    <source>
        <dbReference type="EMBL" id="MET9848883.1"/>
    </source>
</evidence>
<accession>A0ABV2V4Y1</accession>
<dbReference type="EMBL" id="JBEXPZ010000045">
    <property type="protein sequence ID" value="MET9848883.1"/>
    <property type="molecule type" value="Genomic_DNA"/>
</dbReference>
<evidence type="ECO:0000313" key="3">
    <source>
        <dbReference type="Proteomes" id="UP001550210"/>
    </source>
</evidence>
<name>A0ABV2V4Y1_9ACTN</name>
<evidence type="ECO:0000259" key="1">
    <source>
        <dbReference type="PROSITE" id="PS50937"/>
    </source>
</evidence>
<sequence>MTLTEIDPQDLVTATEAALLMGVTARAVRFWTSKGLLVPVDLGDKGPRLYRIQDVTKAELASKRRLATRSRSQSAA</sequence>
<keyword evidence="3" id="KW-1185">Reference proteome</keyword>
<feature type="domain" description="HTH merR-type" evidence="1">
    <location>
        <begin position="16"/>
        <end position="55"/>
    </location>
</feature>
<dbReference type="Proteomes" id="UP001550210">
    <property type="component" value="Unassembled WGS sequence"/>
</dbReference>